<dbReference type="PANTHER" id="PTHR44196:SF2">
    <property type="entry name" value="SHORT-CHAIN DEHYDROGENASE-RELATED"/>
    <property type="match status" value="1"/>
</dbReference>
<dbReference type="Pfam" id="PF00106">
    <property type="entry name" value="adh_short"/>
    <property type="match status" value="1"/>
</dbReference>
<gene>
    <name evidence="3" type="ordered locus">Meso_3522</name>
</gene>
<dbReference type="HOGENOM" id="CLU_010194_2_1_5"/>
<dbReference type="STRING" id="266779.Meso_3522"/>
<dbReference type="KEGG" id="mes:Meso_3522"/>
<dbReference type="PRINTS" id="PR00081">
    <property type="entry name" value="GDHRDH"/>
</dbReference>
<dbReference type="GO" id="GO:0016020">
    <property type="term" value="C:membrane"/>
    <property type="evidence" value="ECO:0007669"/>
    <property type="project" value="TreeGrafter"/>
</dbReference>
<evidence type="ECO:0000256" key="2">
    <source>
        <dbReference type="ARBA" id="ARBA00023002"/>
    </source>
</evidence>
<dbReference type="GO" id="GO:0016491">
    <property type="term" value="F:oxidoreductase activity"/>
    <property type="evidence" value="ECO:0007669"/>
    <property type="project" value="UniProtKB-KW"/>
</dbReference>
<dbReference type="InterPro" id="IPR036291">
    <property type="entry name" value="NAD(P)-bd_dom_sf"/>
</dbReference>
<dbReference type="AlphaFoldDB" id="Q11CI2"/>
<dbReference type="Gene3D" id="3.10.450.50">
    <property type="match status" value="1"/>
</dbReference>
<dbReference type="Gene3D" id="3.40.50.720">
    <property type="entry name" value="NAD(P)-binding Rossmann-like Domain"/>
    <property type="match status" value="1"/>
</dbReference>
<dbReference type="EMBL" id="CP000390">
    <property type="protein sequence ID" value="ABG64893.1"/>
    <property type="molecule type" value="Genomic_DNA"/>
</dbReference>
<organism evidence="3">
    <name type="scientific">Chelativorans sp. (strain BNC1)</name>
    <dbReference type="NCBI Taxonomy" id="266779"/>
    <lineage>
        <taxon>Bacteria</taxon>
        <taxon>Pseudomonadati</taxon>
        <taxon>Pseudomonadota</taxon>
        <taxon>Alphaproteobacteria</taxon>
        <taxon>Hyphomicrobiales</taxon>
        <taxon>Phyllobacteriaceae</taxon>
        <taxon>Chelativorans</taxon>
    </lineage>
</organism>
<protein>
    <submittedName>
        <fullName evidence="3">Short-chain dehydrogenase/reductase SDR</fullName>
    </submittedName>
</protein>
<dbReference type="InterPro" id="IPR004027">
    <property type="entry name" value="SEC_C_motif"/>
</dbReference>
<name>Q11CI2_CHESB</name>
<dbReference type="PANTHER" id="PTHR44196">
    <property type="entry name" value="DEHYDROGENASE/REDUCTASE SDR FAMILY MEMBER 7B"/>
    <property type="match status" value="1"/>
</dbReference>
<accession>Q11CI2</accession>
<proteinExistence type="inferred from homology"/>
<dbReference type="eggNOG" id="COG0300">
    <property type="taxonomic scope" value="Bacteria"/>
</dbReference>
<comment type="similarity">
    <text evidence="1">Belongs to the short-chain dehydrogenases/reductases (SDR) family.</text>
</comment>
<keyword evidence="2" id="KW-0560">Oxidoreductase</keyword>
<dbReference type="InterPro" id="IPR002347">
    <property type="entry name" value="SDR_fam"/>
</dbReference>
<dbReference type="SUPFAM" id="SSF103642">
    <property type="entry name" value="Sec-C motif"/>
    <property type="match status" value="1"/>
</dbReference>
<dbReference type="SUPFAM" id="SSF51735">
    <property type="entry name" value="NAD(P)-binding Rossmann-fold domains"/>
    <property type="match status" value="1"/>
</dbReference>
<evidence type="ECO:0000256" key="1">
    <source>
        <dbReference type="ARBA" id="ARBA00006484"/>
    </source>
</evidence>
<dbReference type="Pfam" id="PF02810">
    <property type="entry name" value="SEC-C"/>
    <property type="match status" value="1"/>
</dbReference>
<evidence type="ECO:0000313" key="3">
    <source>
        <dbReference type="EMBL" id="ABG64893.1"/>
    </source>
</evidence>
<dbReference type="PIRSF" id="PIRSF000126">
    <property type="entry name" value="11-beta-HSD1"/>
    <property type="match status" value="1"/>
</dbReference>
<sequence>MPATVITGASSGIGRSIANIAAREKGAIVLVGRSLEGLQETAASVEKAGGRPYILDLDLTTEDALAELDQLLERNALFCEVLVNSAGHGIRGAAIALPLRPQLSIVDLNISALARLTLHYLPGMVERKKGGVINFSSVAGFTAGPYMSLYYASKSFVRSFSASLYQEVKKSGVTVTCVAPGPVRTGFFENASAEQAGLFNLLPRLEPDFVAERAWEGFKSRKRLVVPGISAKLSALAATVIPSPLMLPLIGRLQRSGNDPCPCGSGKKFKRCCGRKAGVKRLANFRPEA</sequence>
<reference evidence="3" key="1">
    <citation type="submission" date="2006-06" db="EMBL/GenBank/DDBJ databases">
        <title>Complete sequence of chromosome of Chelativorans sp. BNC1.</title>
        <authorList>
            <consortium name="US DOE Joint Genome Institute"/>
            <person name="Copeland A."/>
            <person name="Lucas S."/>
            <person name="Lapidus A."/>
            <person name="Barry K."/>
            <person name="Detter J.C."/>
            <person name="Glavina del Rio T."/>
            <person name="Hammon N."/>
            <person name="Israni S."/>
            <person name="Dalin E."/>
            <person name="Tice H."/>
            <person name="Pitluck S."/>
            <person name="Chertkov O."/>
            <person name="Brettin T."/>
            <person name="Bruce D."/>
            <person name="Han C."/>
            <person name="Tapia R."/>
            <person name="Gilna P."/>
            <person name="Schmutz J."/>
            <person name="Larimer F."/>
            <person name="Land M."/>
            <person name="Hauser L."/>
            <person name="Kyrpides N."/>
            <person name="Mikhailova N."/>
            <person name="Richardson P."/>
        </authorList>
    </citation>
    <scope>NUCLEOTIDE SEQUENCE</scope>
    <source>
        <strain evidence="3">BNC1</strain>
    </source>
</reference>
<dbReference type="CDD" id="cd05233">
    <property type="entry name" value="SDR_c"/>
    <property type="match status" value="1"/>
</dbReference>